<dbReference type="OrthoDB" id="9806940at2"/>
<keyword evidence="3" id="KW-0560">Oxidoreductase</keyword>
<keyword evidence="1" id="KW-0479">Metal-binding</keyword>
<dbReference type="InterPro" id="IPR011032">
    <property type="entry name" value="GroES-like_sf"/>
</dbReference>
<dbReference type="EMBL" id="SACN01000001">
    <property type="protein sequence ID" value="RVT93614.1"/>
    <property type="molecule type" value="Genomic_DNA"/>
</dbReference>
<dbReference type="SUPFAM" id="SSF50129">
    <property type="entry name" value="GroES-like"/>
    <property type="match status" value="1"/>
</dbReference>
<dbReference type="Pfam" id="PF08240">
    <property type="entry name" value="ADH_N"/>
    <property type="match status" value="1"/>
</dbReference>
<dbReference type="SMART" id="SM00829">
    <property type="entry name" value="PKS_ER"/>
    <property type="match status" value="1"/>
</dbReference>
<evidence type="ECO:0000256" key="2">
    <source>
        <dbReference type="ARBA" id="ARBA00022833"/>
    </source>
</evidence>
<dbReference type="InterPro" id="IPR036291">
    <property type="entry name" value="NAD(P)-bd_dom_sf"/>
</dbReference>
<evidence type="ECO:0000259" key="4">
    <source>
        <dbReference type="SMART" id="SM00829"/>
    </source>
</evidence>
<dbReference type="GO" id="GO:0016491">
    <property type="term" value="F:oxidoreductase activity"/>
    <property type="evidence" value="ECO:0007669"/>
    <property type="project" value="UniProtKB-KW"/>
</dbReference>
<evidence type="ECO:0000256" key="3">
    <source>
        <dbReference type="ARBA" id="ARBA00023002"/>
    </source>
</evidence>
<feature type="domain" description="Enoyl reductase (ER)" evidence="4">
    <location>
        <begin position="8"/>
        <end position="336"/>
    </location>
</feature>
<accession>A0A437M7Y9</accession>
<dbReference type="InterPro" id="IPR020843">
    <property type="entry name" value="ER"/>
</dbReference>
<keyword evidence="2" id="KW-0862">Zinc</keyword>
<name>A0A437M7Y9_9SPHN</name>
<reference evidence="5 6" key="1">
    <citation type="submission" date="2019-01" db="EMBL/GenBank/DDBJ databases">
        <authorList>
            <person name="Chen W.-M."/>
        </authorList>
    </citation>
    <scope>NUCLEOTIDE SEQUENCE [LARGE SCALE GENOMIC DNA]</scope>
    <source>
        <strain evidence="5 6">CCP-7</strain>
    </source>
</reference>
<dbReference type="PANTHER" id="PTHR43401">
    <property type="entry name" value="L-THREONINE 3-DEHYDROGENASE"/>
    <property type="match status" value="1"/>
</dbReference>
<dbReference type="PANTHER" id="PTHR43401:SF2">
    <property type="entry name" value="L-THREONINE 3-DEHYDROGENASE"/>
    <property type="match status" value="1"/>
</dbReference>
<dbReference type="InterPro" id="IPR050129">
    <property type="entry name" value="Zn_alcohol_dh"/>
</dbReference>
<dbReference type="Pfam" id="PF00107">
    <property type="entry name" value="ADH_zinc_N"/>
    <property type="match status" value="1"/>
</dbReference>
<protein>
    <recommendedName>
        <fullName evidence="4">Enoyl reductase (ER) domain-containing protein</fullName>
    </recommendedName>
</protein>
<keyword evidence="6" id="KW-1185">Reference proteome</keyword>
<evidence type="ECO:0000256" key="1">
    <source>
        <dbReference type="ARBA" id="ARBA00022723"/>
    </source>
</evidence>
<evidence type="ECO:0000313" key="5">
    <source>
        <dbReference type="EMBL" id="RVT93614.1"/>
    </source>
</evidence>
<dbReference type="Proteomes" id="UP000282971">
    <property type="component" value="Unassembled WGS sequence"/>
</dbReference>
<dbReference type="AlphaFoldDB" id="A0A437M7Y9"/>
<sequence length="340" mass="35027">MRAARLHGPADLRIDDIEIPTPGPGEVLVRVLAYSPYGTCLGVYLNRGGRYVTEYPIGIGADFSAEIAALGPDVTGFEVGQRVTAQSLDNCGTCANCSAGRTNLCLSPDLGRYVRQICAQDYALVSVRKLCVMPDGVSDEAAAMITGVVDALNAFDKLGLPEGSPVAIVGVGAMGHGAIATARAIGLKPIAIGGRGAKAGMAGELGAERVFRINAHGEDVSPAVLEAFPAGFAGIVETSATEWGMEQAFKVAAPGATIALTGGGALPVTNWDIVNRELHVVGVRGGPDQARALRLIAEGKLDLSPTISARFPLEQAADAFALLTGDAAKDVGRVIIQIAR</sequence>
<evidence type="ECO:0000313" key="6">
    <source>
        <dbReference type="Proteomes" id="UP000282971"/>
    </source>
</evidence>
<proteinExistence type="predicted"/>
<dbReference type="SUPFAM" id="SSF51735">
    <property type="entry name" value="NAD(P)-binding Rossmann-fold domains"/>
    <property type="match status" value="1"/>
</dbReference>
<organism evidence="5 6">
    <name type="scientific">Sphingomonas crocodyli</name>
    <dbReference type="NCBI Taxonomy" id="1979270"/>
    <lineage>
        <taxon>Bacteria</taxon>
        <taxon>Pseudomonadati</taxon>
        <taxon>Pseudomonadota</taxon>
        <taxon>Alphaproteobacteria</taxon>
        <taxon>Sphingomonadales</taxon>
        <taxon>Sphingomonadaceae</taxon>
        <taxon>Sphingomonas</taxon>
    </lineage>
</organism>
<dbReference type="RefSeq" id="WP_127742407.1">
    <property type="nucleotide sequence ID" value="NZ_SACN01000001.1"/>
</dbReference>
<dbReference type="GO" id="GO:0046872">
    <property type="term" value="F:metal ion binding"/>
    <property type="evidence" value="ECO:0007669"/>
    <property type="project" value="UniProtKB-KW"/>
</dbReference>
<comment type="caution">
    <text evidence="5">The sequence shown here is derived from an EMBL/GenBank/DDBJ whole genome shotgun (WGS) entry which is preliminary data.</text>
</comment>
<dbReference type="InterPro" id="IPR013154">
    <property type="entry name" value="ADH-like_N"/>
</dbReference>
<dbReference type="InterPro" id="IPR013149">
    <property type="entry name" value="ADH-like_C"/>
</dbReference>
<dbReference type="Gene3D" id="3.90.180.10">
    <property type="entry name" value="Medium-chain alcohol dehydrogenases, catalytic domain"/>
    <property type="match status" value="1"/>
</dbReference>
<gene>
    <name evidence="5" type="ORF">EOD43_07030</name>
</gene>